<name>A0A7W9JI42_9MICC</name>
<dbReference type="PRINTS" id="PR01483">
    <property type="entry name" value="FASYNTHASE"/>
</dbReference>
<evidence type="ECO:0000259" key="2">
    <source>
        <dbReference type="Pfam" id="PF01575"/>
    </source>
</evidence>
<gene>
    <name evidence="3" type="ORF">HDA33_000698</name>
</gene>
<dbReference type="EMBL" id="JACHMW010000001">
    <property type="protein sequence ID" value="MBB5848134.1"/>
    <property type="molecule type" value="Genomic_DNA"/>
</dbReference>
<keyword evidence="4" id="KW-1185">Reference proteome</keyword>
<dbReference type="Pfam" id="PF01575">
    <property type="entry name" value="MaoC_dehydratas"/>
    <property type="match status" value="1"/>
</dbReference>
<dbReference type="InterPro" id="IPR002539">
    <property type="entry name" value="MaoC-like_dom"/>
</dbReference>
<dbReference type="GO" id="GO:0004312">
    <property type="term" value="F:fatty acid synthase activity"/>
    <property type="evidence" value="ECO:0007669"/>
    <property type="project" value="InterPro"/>
</dbReference>
<dbReference type="AlphaFoldDB" id="A0A7W9JI42"/>
<dbReference type="PANTHER" id="PTHR43841:SF3">
    <property type="entry name" value="(3R)-HYDROXYACYL-ACP DEHYDRATASE SUBUNIT HADB"/>
    <property type="match status" value="1"/>
</dbReference>
<comment type="similarity">
    <text evidence="1">Belongs to the enoyl-CoA hydratase/isomerase family.</text>
</comment>
<dbReference type="SUPFAM" id="SSF54637">
    <property type="entry name" value="Thioesterase/thiol ester dehydrase-isomerase"/>
    <property type="match status" value="2"/>
</dbReference>
<dbReference type="PANTHER" id="PTHR43841">
    <property type="entry name" value="3-HYDROXYACYL-THIOESTER DEHYDRATASE HTDX-RELATED"/>
    <property type="match status" value="1"/>
</dbReference>
<evidence type="ECO:0000313" key="4">
    <source>
        <dbReference type="Proteomes" id="UP000567246"/>
    </source>
</evidence>
<organism evidence="3 4">
    <name type="scientific">Micrococcus endophyticus</name>
    <dbReference type="NCBI Taxonomy" id="455343"/>
    <lineage>
        <taxon>Bacteria</taxon>
        <taxon>Bacillati</taxon>
        <taxon>Actinomycetota</taxon>
        <taxon>Actinomycetes</taxon>
        <taxon>Micrococcales</taxon>
        <taxon>Micrococcaceae</taxon>
        <taxon>Micrococcus</taxon>
    </lineage>
</organism>
<evidence type="ECO:0000313" key="3">
    <source>
        <dbReference type="EMBL" id="MBB5848134.1"/>
    </source>
</evidence>
<accession>A0A7W9JI42</accession>
<comment type="caution">
    <text evidence="3">The sequence shown here is derived from an EMBL/GenBank/DDBJ whole genome shotgun (WGS) entry which is preliminary data.</text>
</comment>
<feature type="domain" description="MaoC-like" evidence="2">
    <location>
        <begin position="199"/>
        <end position="271"/>
    </location>
</feature>
<sequence>MSMRTTELAAPPSLAGLYARAAGQAAKDALTRRSRPAVLPEREVVVTGHRIPRAAVAAWRDAVGPADPAALPSVLVHTQVFGAAMELMADPDFPLPLPGMVHLTNTVLHRRPVPAETALRVTARAVGLVPHHAGTAVDVAVTVEGPDPAGGEAVLWEGVSRYLAKGVHLTGLRPERPAREEFTAPARTAEWRLGAGAGRRYADVSGDWNPIHLTGVSARLFGMKGAIAHGMLLAARMLQGREPAAGGFRWEIEFDAPVVLPGTVAVRYEPADGQGTRVIGWDGRRGRRHFTGRIAPLAD</sequence>
<dbReference type="InterPro" id="IPR003965">
    <property type="entry name" value="Fatty_acid_synthase"/>
</dbReference>
<dbReference type="GO" id="GO:0005835">
    <property type="term" value="C:fatty acid synthase complex"/>
    <property type="evidence" value="ECO:0007669"/>
    <property type="project" value="InterPro"/>
</dbReference>
<dbReference type="GO" id="GO:0006633">
    <property type="term" value="P:fatty acid biosynthetic process"/>
    <property type="evidence" value="ECO:0007669"/>
    <property type="project" value="InterPro"/>
</dbReference>
<protein>
    <submittedName>
        <fullName evidence="3">Acyl dehydratase</fullName>
    </submittedName>
</protein>
<reference evidence="3 4" key="1">
    <citation type="submission" date="2020-08" db="EMBL/GenBank/DDBJ databases">
        <title>Sequencing the genomes of 1000 actinobacteria strains.</title>
        <authorList>
            <person name="Klenk H.-P."/>
        </authorList>
    </citation>
    <scope>NUCLEOTIDE SEQUENCE [LARGE SCALE GENOMIC DNA]</scope>
    <source>
        <strain evidence="3 4">DSM 17945</strain>
    </source>
</reference>
<dbReference type="Gene3D" id="3.10.129.10">
    <property type="entry name" value="Hotdog Thioesterase"/>
    <property type="match status" value="1"/>
</dbReference>
<proteinExistence type="inferred from homology"/>
<dbReference type="Proteomes" id="UP000567246">
    <property type="component" value="Unassembled WGS sequence"/>
</dbReference>
<evidence type="ECO:0000256" key="1">
    <source>
        <dbReference type="ARBA" id="ARBA00005254"/>
    </source>
</evidence>
<dbReference type="InterPro" id="IPR029069">
    <property type="entry name" value="HotDog_dom_sf"/>
</dbReference>